<dbReference type="Proteomes" id="UP000807342">
    <property type="component" value="Unassembled WGS sequence"/>
</dbReference>
<dbReference type="EMBL" id="MU151574">
    <property type="protein sequence ID" value="KAF9442748.1"/>
    <property type="molecule type" value="Genomic_DNA"/>
</dbReference>
<protein>
    <submittedName>
        <fullName evidence="1">Uncharacterized protein</fullName>
    </submittedName>
</protein>
<sequence>MSAEQRKRDGSTVPQMTRDKKVRVVSIMGRENASVAIERSPGLSPDPLVVRSHSSCPWSGSIMVTKVHGTLIESKQVDWKCGGFVIRDPHIGQPNAVILLITNPVHANFQGCFHSVTGLILILLTTRNVFELPTVDKEHIPRIGIQSMRHSRRLILSTDAHDLAHDRANTLPPRANPDVPTTHVGPLPANFSGISPRPQASISNFLGGTRGCKPQSGNQQYPTNMEATNVVEFDHYSKNFWEGPEGVGSQRHRFQQGFDGHCPKVQRSLIFGGVTFGSVVPLNLLVIGTSDQPLDQRDPSYSNVAHTLFIPPSHSQSVIQKFRKRKATGDGLDIFWKKRKLGCRGAIVAQYINIFGGCEKFVGLIVTFSRFGLVDWGGATLIRRPWLSRHTIHNKDATRESQRIEAHMGITLSPRSAVAIVVASEESFANAVT</sequence>
<proteinExistence type="predicted"/>
<evidence type="ECO:0000313" key="1">
    <source>
        <dbReference type="EMBL" id="KAF9442748.1"/>
    </source>
</evidence>
<gene>
    <name evidence="1" type="ORF">P691DRAFT_789045</name>
</gene>
<accession>A0A9P6BYS8</accession>
<dbReference type="AlphaFoldDB" id="A0A9P6BYS8"/>
<comment type="caution">
    <text evidence="1">The sequence shown here is derived from an EMBL/GenBank/DDBJ whole genome shotgun (WGS) entry which is preliminary data.</text>
</comment>
<keyword evidence="2" id="KW-1185">Reference proteome</keyword>
<evidence type="ECO:0000313" key="2">
    <source>
        <dbReference type="Proteomes" id="UP000807342"/>
    </source>
</evidence>
<name>A0A9P6BYS8_9AGAR</name>
<reference evidence="1" key="1">
    <citation type="submission" date="2020-11" db="EMBL/GenBank/DDBJ databases">
        <authorList>
            <consortium name="DOE Joint Genome Institute"/>
            <person name="Ahrendt S."/>
            <person name="Riley R."/>
            <person name="Andreopoulos W."/>
            <person name="Labutti K."/>
            <person name="Pangilinan J."/>
            <person name="Ruiz-Duenas F.J."/>
            <person name="Barrasa J.M."/>
            <person name="Sanchez-Garcia M."/>
            <person name="Camarero S."/>
            <person name="Miyauchi S."/>
            <person name="Serrano A."/>
            <person name="Linde D."/>
            <person name="Babiker R."/>
            <person name="Drula E."/>
            <person name="Ayuso-Fernandez I."/>
            <person name="Pacheco R."/>
            <person name="Padilla G."/>
            <person name="Ferreira P."/>
            <person name="Barriuso J."/>
            <person name="Kellner H."/>
            <person name="Castanera R."/>
            <person name="Alfaro M."/>
            <person name="Ramirez L."/>
            <person name="Pisabarro A.G."/>
            <person name="Kuo A."/>
            <person name="Tritt A."/>
            <person name="Lipzen A."/>
            <person name="He G."/>
            <person name="Yan M."/>
            <person name="Ng V."/>
            <person name="Cullen D."/>
            <person name="Martin F."/>
            <person name="Rosso M.-N."/>
            <person name="Henrissat B."/>
            <person name="Hibbett D."/>
            <person name="Martinez A.T."/>
            <person name="Grigoriev I.V."/>
        </authorList>
    </citation>
    <scope>NUCLEOTIDE SEQUENCE</scope>
    <source>
        <strain evidence="1">MF-IS2</strain>
    </source>
</reference>
<organism evidence="1 2">
    <name type="scientific">Macrolepiota fuliginosa MF-IS2</name>
    <dbReference type="NCBI Taxonomy" id="1400762"/>
    <lineage>
        <taxon>Eukaryota</taxon>
        <taxon>Fungi</taxon>
        <taxon>Dikarya</taxon>
        <taxon>Basidiomycota</taxon>
        <taxon>Agaricomycotina</taxon>
        <taxon>Agaricomycetes</taxon>
        <taxon>Agaricomycetidae</taxon>
        <taxon>Agaricales</taxon>
        <taxon>Agaricineae</taxon>
        <taxon>Agaricaceae</taxon>
        <taxon>Macrolepiota</taxon>
    </lineage>
</organism>